<keyword evidence="3" id="KW-1185">Reference proteome</keyword>
<gene>
    <name evidence="2" type="ORF">SCD_n00243</name>
</gene>
<name>S6B018_SULDS</name>
<keyword evidence="1" id="KW-1133">Transmembrane helix</keyword>
<evidence type="ECO:0000313" key="3">
    <source>
        <dbReference type="Proteomes" id="UP000015559"/>
    </source>
</evidence>
<keyword evidence="1" id="KW-0472">Membrane</keyword>
<dbReference type="RefSeq" id="WP_009206963.1">
    <property type="nucleotide sequence ID" value="NC_022357.1"/>
</dbReference>
<dbReference type="KEGG" id="sdr:SCD_n00243"/>
<protein>
    <submittedName>
        <fullName evidence="2">Uncharacterized protein</fullName>
    </submittedName>
</protein>
<keyword evidence="1" id="KW-0812">Transmembrane</keyword>
<sequence length="102" mass="11799">MFEKIIAFLFWLGEIFTTSRDPFLEEYRKHWRQMVMFGMAGLLGFVCAMLIAPTDAPVTGLQLIINKFTDLLYLGSLVVTLFAAIGFLWASYRYWIFVDENG</sequence>
<reference evidence="2 3" key="1">
    <citation type="journal article" date="2012" name="Appl. Environ. Microbiol.">
        <title>Draft genome sequence of a psychrotolerant sulfur-oxidizing bacterium, Sulfuricella denitrificans skB26, and proteomic insights into cold adaptation.</title>
        <authorList>
            <person name="Watanabe T."/>
            <person name="Kojima H."/>
            <person name="Fukui M."/>
        </authorList>
    </citation>
    <scope>NUCLEOTIDE SEQUENCE [LARGE SCALE GENOMIC DNA]</scope>
    <source>
        <strain evidence="3">skB26</strain>
    </source>
</reference>
<feature type="transmembrane region" description="Helical" evidence="1">
    <location>
        <begin position="71"/>
        <end position="92"/>
    </location>
</feature>
<organism evidence="2 3">
    <name type="scientific">Sulfuricella denitrificans (strain DSM 22764 / NBRC 105220 / skB26)</name>
    <dbReference type="NCBI Taxonomy" id="1163617"/>
    <lineage>
        <taxon>Bacteria</taxon>
        <taxon>Pseudomonadati</taxon>
        <taxon>Pseudomonadota</taxon>
        <taxon>Betaproteobacteria</taxon>
        <taxon>Nitrosomonadales</taxon>
        <taxon>Sulfuricellaceae</taxon>
        <taxon>Sulfuricella</taxon>
    </lineage>
</organism>
<accession>S6B018</accession>
<evidence type="ECO:0000313" key="2">
    <source>
        <dbReference type="EMBL" id="BAN34092.1"/>
    </source>
</evidence>
<feature type="transmembrane region" description="Helical" evidence="1">
    <location>
        <begin position="30"/>
        <end position="51"/>
    </location>
</feature>
<proteinExistence type="predicted"/>
<dbReference type="AlphaFoldDB" id="S6B018"/>
<dbReference type="STRING" id="1163617.SCD_n00243"/>
<evidence type="ECO:0000256" key="1">
    <source>
        <dbReference type="SAM" id="Phobius"/>
    </source>
</evidence>
<dbReference type="EMBL" id="AP013066">
    <property type="protein sequence ID" value="BAN34092.1"/>
    <property type="molecule type" value="Genomic_DNA"/>
</dbReference>
<dbReference type="HOGENOM" id="CLU_2276018_0_0_4"/>
<dbReference type="Proteomes" id="UP000015559">
    <property type="component" value="Chromosome"/>
</dbReference>